<evidence type="ECO:0000313" key="4">
    <source>
        <dbReference type="EMBL" id="OGJ00878.1"/>
    </source>
</evidence>
<dbReference type="PANTHER" id="PTHR43793">
    <property type="entry name" value="FAD SYNTHASE"/>
    <property type="match status" value="1"/>
</dbReference>
<protein>
    <recommendedName>
        <fullName evidence="3">Cytidyltransferase-like domain-containing protein</fullName>
    </recommendedName>
</protein>
<gene>
    <name evidence="4" type="ORF">A3I23_03940</name>
</gene>
<accession>A0A1F6Y3C1</accession>
<evidence type="ECO:0000256" key="2">
    <source>
        <dbReference type="ARBA" id="ARBA00022695"/>
    </source>
</evidence>
<dbReference type="GO" id="GO:0016779">
    <property type="term" value="F:nucleotidyltransferase activity"/>
    <property type="evidence" value="ECO:0007669"/>
    <property type="project" value="UniProtKB-KW"/>
</dbReference>
<feature type="domain" description="Cytidyltransferase-like" evidence="3">
    <location>
        <begin position="12"/>
        <end position="136"/>
    </location>
</feature>
<dbReference type="SUPFAM" id="SSF52374">
    <property type="entry name" value="Nucleotidylyl transferase"/>
    <property type="match status" value="1"/>
</dbReference>
<dbReference type="NCBIfam" id="TIGR00125">
    <property type="entry name" value="cyt_tran_rel"/>
    <property type="match status" value="1"/>
</dbReference>
<reference evidence="4 5" key="1">
    <citation type="journal article" date="2016" name="Nat. Commun.">
        <title>Thousands of microbial genomes shed light on interconnected biogeochemical processes in an aquifer system.</title>
        <authorList>
            <person name="Anantharaman K."/>
            <person name="Brown C.T."/>
            <person name="Hug L.A."/>
            <person name="Sharon I."/>
            <person name="Castelle C.J."/>
            <person name="Probst A.J."/>
            <person name="Thomas B.C."/>
            <person name="Singh A."/>
            <person name="Wilkins M.J."/>
            <person name="Karaoz U."/>
            <person name="Brodie E.L."/>
            <person name="Williams K.H."/>
            <person name="Hubbard S.S."/>
            <person name="Banfield J.F."/>
        </authorList>
    </citation>
    <scope>NUCLEOTIDE SEQUENCE [LARGE SCALE GENOMIC DNA]</scope>
</reference>
<dbReference type="InterPro" id="IPR014729">
    <property type="entry name" value="Rossmann-like_a/b/a_fold"/>
</dbReference>
<evidence type="ECO:0000313" key="5">
    <source>
        <dbReference type="Proteomes" id="UP000177693"/>
    </source>
</evidence>
<dbReference type="Pfam" id="PF01467">
    <property type="entry name" value="CTP_transf_like"/>
    <property type="match status" value="1"/>
</dbReference>
<dbReference type="PANTHER" id="PTHR43793:SF1">
    <property type="entry name" value="FAD SYNTHASE"/>
    <property type="match status" value="1"/>
</dbReference>
<name>A0A1F6Y3C1_9BACT</name>
<dbReference type="InterPro" id="IPR050385">
    <property type="entry name" value="Archaeal_FAD_synthase"/>
</dbReference>
<dbReference type="AlphaFoldDB" id="A0A1F6Y3C1"/>
<sequence>MDKMDKKKIIGFTCGALDLLHAGHVLMLKECKEQCDYLIVGLQVDPSVDRPDKNKPIETLEERMIRLEGCKYVDKVVTYNTEVDLYNLLKELNPDIRFMGADWRNKPNYSRDLLPRMKVIYNSRGHNYSSSILRKRIINSEL</sequence>
<keyword evidence="1" id="KW-0808">Transferase</keyword>
<organism evidence="4 5">
    <name type="scientific">Candidatus Nomurabacteria bacterium RIFCSPLOWO2_02_FULL_40_67</name>
    <dbReference type="NCBI Taxonomy" id="1801787"/>
    <lineage>
        <taxon>Bacteria</taxon>
        <taxon>Candidatus Nomuraibacteriota</taxon>
    </lineage>
</organism>
<evidence type="ECO:0000259" key="3">
    <source>
        <dbReference type="Pfam" id="PF01467"/>
    </source>
</evidence>
<comment type="caution">
    <text evidence="4">The sequence shown here is derived from an EMBL/GenBank/DDBJ whole genome shotgun (WGS) entry which is preliminary data.</text>
</comment>
<keyword evidence="2" id="KW-0548">Nucleotidyltransferase</keyword>
<dbReference type="Gene3D" id="3.40.50.620">
    <property type="entry name" value="HUPs"/>
    <property type="match status" value="1"/>
</dbReference>
<dbReference type="Proteomes" id="UP000177693">
    <property type="component" value="Unassembled WGS sequence"/>
</dbReference>
<proteinExistence type="predicted"/>
<evidence type="ECO:0000256" key="1">
    <source>
        <dbReference type="ARBA" id="ARBA00022679"/>
    </source>
</evidence>
<dbReference type="EMBL" id="MFVL01000026">
    <property type="protein sequence ID" value="OGJ00878.1"/>
    <property type="molecule type" value="Genomic_DNA"/>
</dbReference>
<dbReference type="InterPro" id="IPR004821">
    <property type="entry name" value="Cyt_trans-like"/>
</dbReference>